<proteinExistence type="predicted"/>
<protein>
    <submittedName>
        <fullName evidence="1">Uncharacterized protein</fullName>
    </submittedName>
</protein>
<name>A0AAV4M8Y5_CAEEX</name>
<dbReference type="Proteomes" id="UP001054945">
    <property type="component" value="Unassembled WGS sequence"/>
</dbReference>
<evidence type="ECO:0000313" key="2">
    <source>
        <dbReference type="Proteomes" id="UP001054945"/>
    </source>
</evidence>
<accession>A0AAV4M8Y5</accession>
<comment type="caution">
    <text evidence="1">The sequence shown here is derived from an EMBL/GenBank/DDBJ whole genome shotgun (WGS) entry which is preliminary data.</text>
</comment>
<gene>
    <name evidence="1" type="ORF">CEXT_741361</name>
</gene>
<evidence type="ECO:0000313" key="1">
    <source>
        <dbReference type="EMBL" id="GIX67841.1"/>
    </source>
</evidence>
<reference evidence="1 2" key="1">
    <citation type="submission" date="2021-06" db="EMBL/GenBank/DDBJ databases">
        <title>Caerostris extrusa draft genome.</title>
        <authorList>
            <person name="Kono N."/>
            <person name="Arakawa K."/>
        </authorList>
    </citation>
    <scope>NUCLEOTIDE SEQUENCE [LARGE SCALE GENOMIC DNA]</scope>
</reference>
<dbReference type="EMBL" id="BPLR01001908">
    <property type="protein sequence ID" value="GIX67841.1"/>
    <property type="molecule type" value="Genomic_DNA"/>
</dbReference>
<sequence length="117" mass="13246">MVMRVCKHCGNNAASVLRVVTYGMRPIHQEPVWAPRIHTQQMSKSRSPLVKLKLTEHPSEKRELGIRDIGSCFSGIKNSSMILYFNKVEVLYHRALKGINKSSVNILQRSIDLLAST</sequence>
<organism evidence="1 2">
    <name type="scientific">Caerostris extrusa</name>
    <name type="common">Bark spider</name>
    <name type="synonym">Caerostris bankana</name>
    <dbReference type="NCBI Taxonomy" id="172846"/>
    <lineage>
        <taxon>Eukaryota</taxon>
        <taxon>Metazoa</taxon>
        <taxon>Ecdysozoa</taxon>
        <taxon>Arthropoda</taxon>
        <taxon>Chelicerata</taxon>
        <taxon>Arachnida</taxon>
        <taxon>Araneae</taxon>
        <taxon>Araneomorphae</taxon>
        <taxon>Entelegynae</taxon>
        <taxon>Araneoidea</taxon>
        <taxon>Araneidae</taxon>
        <taxon>Caerostris</taxon>
    </lineage>
</organism>
<dbReference type="AlphaFoldDB" id="A0AAV4M8Y5"/>
<keyword evidence="2" id="KW-1185">Reference proteome</keyword>